<feature type="domain" description="Lipoyl-binding" evidence="6">
    <location>
        <begin position="78"/>
        <end position="154"/>
    </location>
</feature>
<evidence type="ECO:0000256" key="5">
    <source>
        <dbReference type="SAM" id="MobiDB-lite"/>
    </source>
</evidence>
<dbReference type="InterPro" id="IPR011053">
    <property type="entry name" value="Single_hybrid_motif"/>
</dbReference>
<keyword evidence="4" id="KW-0276">Fatty acid metabolism</keyword>
<dbReference type="InterPro" id="IPR000089">
    <property type="entry name" value="Biotin_lipoyl"/>
</dbReference>
<dbReference type="InterPro" id="IPR001249">
    <property type="entry name" value="AcCoA_biotinCC"/>
</dbReference>
<dbReference type="PROSITE" id="PS50968">
    <property type="entry name" value="BIOTINYL_LIPOYL"/>
    <property type="match status" value="1"/>
</dbReference>
<evidence type="ECO:0000256" key="3">
    <source>
        <dbReference type="ARBA" id="ARBA00023267"/>
    </source>
</evidence>
<geneLocation type="plasmid" evidence="7 8">
    <name>unnamed05</name>
</geneLocation>
<comment type="function">
    <text evidence="1 4">This protein is a component of the acetyl coenzyme A carboxylase complex; first, biotin carboxylase catalyzes the carboxylation of the carrier protein and then the transcarboxylase transfers the carboxyl group to form malonyl-CoA.</text>
</comment>
<keyword evidence="7" id="KW-0614">Plasmid</keyword>
<dbReference type="SUPFAM" id="SSF51230">
    <property type="entry name" value="Single hybrid motif"/>
    <property type="match status" value="1"/>
</dbReference>
<keyword evidence="8" id="KW-1185">Reference proteome</keyword>
<dbReference type="RefSeq" id="WP_322330111.1">
    <property type="nucleotide sequence ID" value="NZ_CP139730.1"/>
</dbReference>
<keyword evidence="4" id="KW-0275">Fatty acid biosynthesis</keyword>
<sequence>MKLSHEDIREILSIVEASSFDSIEFQVGDIKLAASKSGPQPRSGAAPAARPAPVPEPTKAAAPDPAPKTAPAADEEGLIEVTAPILGTFYIAPEPGAVPFVTEGDKVDEITTVGIIEVMKVFNDIKAERAGTVVRCLVEDGAFVEFGQPILLIRPEA</sequence>
<dbReference type="CDD" id="cd06850">
    <property type="entry name" value="biotinyl_domain"/>
    <property type="match status" value="1"/>
</dbReference>
<name>A0ABZ0VAA4_9RHOB</name>
<gene>
    <name evidence="7" type="primary">accB</name>
    <name evidence="7" type="ORF">T7987_19240</name>
</gene>
<keyword evidence="3 4" id="KW-0092">Biotin</keyword>
<dbReference type="InterPro" id="IPR050709">
    <property type="entry name" value="Biotin_Carboxyl_Carrier/Decarb"/>
</dbReference>
<evidence type="ECO:0000313" key="7">
    <source>
        <dbReference type="EMBL" id="WPZ23957.1"/>
    </source>
</evidence>
<dbReference type="Proteomes" id="UP001326567">
    <property type="component" value="Plasmid unnamed05"/>
</dbReference>
<keyword evidence="4" id="KW-0443">Lipid metabolism</keyword>
<evidence type="ECO:0000256" key="4">
    <source>
        <dbReference type="RuleBase" id="RU364072"/>
    </source>
</evidence>
<feature type="compositionally biased region" description="Low complexity" evidence="5">
    <location>
        <begin position="37"/>
        <end position="49"/>
    </location>
</feature>
<dbReference type="EMBL" id="CP139730">
    <property type="protein sequence ID" value="WPZ23957.1"/>
    <property type="molecule type" value="Genomic_DNA"/>
</dbReference>
<evidence type="ECO:0000256" key="2">
    <source>
        <dbReference type="ARBA" id="ARBA00017562"/>
    </source>
</evidence>
<reference evidence="7 8" key="1">
    <citation type="submission" date="2023-11" db="EMBL/GenBank/DDBJ databases">
        <title>From the Deep-Sea to the Surface: Bacterial Genomes Isolated from the Moytirra Hydrothermal Vent Plume.</title>
        <authorList>
            <person name="Major S.R."/>
        </authorList>
    </citation>
    <scope>NUCLEOTIDE SEQUENCE [LARGE SCALE GENOMIC DNA]</scope>
    <source>
        <strain evidence="7 8">OXR-9</strain>
        <plasmid evidence="7 8">unnamed05</plasmid>
    </source>
</reference>
<evidence type="ECO:0000259" key="6">
    <source>
        <dbReference type="PROSITE" id="PS50968"/>
    </source>
</evidence>
<feature type="compositionally biased region" description="Low complexity" evidence="5">
    <location>
        <begin position="57"/>
        <end position="72"/>
    </location>
</feature>
<accession>A0ABZ0VAA4</accession>
<dbReference type="GO" id="GO:0003989">
    <property type="term" value="F:acetyl-CoA carboxylase activity"/>
    <property type="evidence" value="ECO:0007669"/>
    <property type="project" value="UniProtKB-EC"/>
</dbReference>
<keyword evidence="4" id="KW-0444">Lipid biosynthesis</keyword>
<comment type="pathway">
    <text evidence="4">Lipid metabolism; fatty acid biosynthesis.</text>
</comment>
<dbReference type="PRINTS" id="PR01071">
    <property type="entry name" value="ACOABIOTINCC"/>
</dbReference>
<dbReference type="NCBIfam" id="TIGR00531">
    <property type="entry name" value="BCCP"/>
    <property type="match status" value="1"/>
</dbReference>
<dbReference type="PANTHER" id="PTHR45266:SF3">
    <property type="entry name" value="OXALOACETATE DECARBOXYLASE ALPHA CHAIN"/>
    <property type="match status" value="1"/>
</dbReference>
<proteinExistence type="predicted"/>
<evidence type="ECO:0000313" key="8">
    <source>
        <dbReference type="Proteomes" id="UP001326567"/>
    </source>
</evidence>
<dbReference type="Gene3D" id="2.40.50.100">
    <property type="match status" value="1"/>
</dbReference>
<dbReference type="PANTHER" id="PTHR45266">
    <property type="entry name" value="OXALOACETATE DECARBOXYLASE ALPHA CHAIN"/>
    <property type="match status" value="1"/>
</dbReference>
<organism evidence="7 8">
    <name type="scientific">Sulfitobacter faviae</name>
    <dbReference type="NCBI Taxonomy" id="1775881"/>
    <lineage>
        <taxon>Bacteria</taxon>
        <taxon>Pseudomonadati</taxon>
        <taxon>Pseudomonadota</taxon>
        <taxon>Alphaproteobacteria</taxon>
        <taxon>Rhodobacterales</taxon>
        <taxon>Roseobacteraceae</taxon>
        <taxon>Sulfitobacter</taxon>
    </lineage>
</organism>
<keyword evidence="7" id="KW-0436">Ligase</keyword>
<protein>
    <recommendedName>
        <fullName evidence="2 4">Biotin carboxyl carrier protein of acetyl-CoA carboxylase</fullName>
    </recommendedName>
</protein>
<evidence type="ECO:0000256" key="1">
    <source>
        <dbReference type="ARBA" id="ARBA00003761"/>
    </source>
</evidence>
<feature type="region of interest" description="Disordered" evidence="5">
    <location>
        <begin position="34"/>
        <end position="75"/>
    </location>
</feature>
<dbReference type="Pfam" id="PF00364">
    <property type="entry name" value="Biotin_lipoyl"/>
    <property type="match status" value="1"/>
</dbReference>